<dbReference type="InterPro" id="IPR016181">
    <property type="entry name" value="Acyl_CoA_acyltransferase"/>
</dbReference>
<protein>
    <submittedName>
        <fullName evidence="2">RimJ/RimL family protein N-acetyltransferase</fullName>
    </submittedName>
</protein>
<evidence type="ECO:0000313" key="2">
    <source>
        <dbReference type="EMBL" id="TQL86325.1"/>
    </source>
</evidence>
<dbReference type="PROSITE" id="PS51186">
    <property type="entry name" value="GNAT"/>
    <property type="match status" value="1"/>
</dbReference>
<dbReference type="Proteomes" id="UP000317209">
    <property type="component" value="Unassembled WGS sequence"/>
</dbReference>
<sequence>MEPLIQPILQTDAVRLRPFAAKDAALIRDASVDALIPSITSVPSHGTEDEILAFIRRQHDRLRLRTGYSFAIADAHSDVAMGQIGLWLRDADRGRVSIGYWVGSRHRRHGIASAALAAISDWGLTLPGVHRVELYVEPANEGSWRVAERCGFLREGLLRGWQEIGSRRRDMYMYSRLE</sequence>
<evidence type="ECO:0000259" key="1">
    <source>
        <dbReference type="PROSITE" id="PS51186"/>
    </source>
</evidence>
<keyword evidence="3" id="KW-1185">Reference proteome</keyword>
<reference evidence="2 3" key="1">
    <citation type="submission" date="2019-06" db="EMBL/GenBank/DDBJ databases">
        <title>Sequencing the genomes of 1000 actinobacteria strains.</title>
        <authorList>
            <person name="Klenk H.-P."/>
        </authorList>
    </citation>
    <scope>NUCLEOTIDE SEQUENCE [LARGE SCALE GENOMIC DNA]</scope>
    <source>
        <strain evidence="2 3">DSM 20169</strain>
    </source>
</reference>
<dbReference type="Pfam" id="PF13302">
    <property type="entry name" value="Acetyltransf_3"/>
    <property type="match status" value="1"/>
</dbReference>
<dbReference type="PANTHER" id="PTHR43441">
    <property type="entry name" value="RIBOSOMAL-PROTEIN-SERINE ACETYLTRANSFERASE"/>
    <property type="match status" value="1"/>
</dbReference>
<dbReference type="SUPFAM" id="SSF55729">
    <property type="entry name" value="Acyl-CoA N-acyltransferases (Nat)"/>
    <property type="match status" value="1"/>
</dbReference>
<evidence type="ECO:0000313" key="3">
    <source>
        <dbReference type="Proteomes" id="UP000317209"/>
    </source>
</evidence>
<dbReference type="GO" id="GO:0008999">
    <property type="term" value="F:protein-N-terminal-alanine acetyltransferase activity"/>
    <property type="evidence" value="ECO:0007669"/>
    <property type="project" value="TreeGrafter"/>
</dbReference>
<accession>A0A543BNB5</accession>
<keyword evidence="2" id="KW-0808">Transferase</keyword>
<dbReference type="InterPro" id="IPR051908">
    <property type="entry name" value="Ribosomal_N-acetyltransferase"/>
</dbReference>
<dbReference type="GO" id="GO:1990189">
    <property type="term" value="F:protein N-terminal-serine acetyltransferase activity"/>
    <property type="evidence" value="ECO:0007669"/>
    <property type="project" value="TreeGrafter"/>
</dbReference>
<dbReference type="GO" id="GO:0005737">
    <property type="term" value="C:cytoplasm"/>
    <property type="evidence" value="ECO:0007669"/>
    <property type="project" value="TreeGrafter"/>
</dbReference>
<dbReference type="EMBL" id="VFOX01000001">
    <property type="protein sequence ID" value="TQL86325.1"/>
    <property type="molecule type" value="Genomic_DNA"/>
</dbReference>
<organism evidence="2 3">
    <name type="scientific">Microbacterium saperdae</name>
    <dbReference type="NCBI Taxonomy" id="69368"/>
    <lineage>
        <taxon>Bacteria</taxon>
        <taxon>Bacillati</taxon>
        <taxon>Actinomycetota</taxon>
        <taxon>Actinomycetes</taxon>
        <taxon>Micrococcales</taxon>
        <taxon>Microbacteriaceae</taxon>
        <taxon>Microbacterium</taxon>
    </lineage>
</organism>
<dbReference type="RefSeq" id="WP_141872187.1">
    <property type="nucleotide sequence ID" value="NZ_VFOX01000001.1"/>
</dbReference>
<dbReference type="OrthoDB" id="2061990at2"/>
<gene>
    <name evidence="2" type="ORF">FB560_1979</name>
</gene>
<dbReference type="AlphaFoldDB" id="A0A543BNB5"/>
<dbReference type="Gene3D" id="3.40.630.30">
    <property type="match status" value="1"/>
</dbReference>
<name>A0A543BNB5_9MICO</name>
<proteinExistence type="predicted"/>
<dbReference type="InterPro" id="IPR000182">
    <property type="entry name" value="GNAT_dom"/>
</dbReference>
<comment type="caution">
    <text evidence="2">The sequence shown here is derived from an EMBL/GenBank/DDBJ whole genome shotgun (WGS) entry which is preliminary data.</text>
</comment>
<feature type="domain" description="N-acetyltransferase" evidence="1">
    <location>
        <begin position="14"/>
        <end position="178"/>
    </location>
</feature>
<dbReference type="PANTHER" id="PTHR43441:SF10">
    <property type="entry name" value="ACETYLTRANSFERASE"/>
    <property type="match status" value="1"/>
</dbReference>